<name>A0A402BD36_9CHLR</name>
<sequence>MLLARKARAHHISCIILFMMFGEQIGKYKWIAFVSMAVMIVGAVTLLELKIGSISMDLDIDMAIFGPGPGFSVSLWTGNTFQNVLQPALSNRNPNVLREGKTHLLKGSGEPRCDEHMDYAE</sequence>
<reference evidence="3" key="1">
    <citation type="submission" date="2018-12" db="EMBL/GenBank/DDBJ databases">
        <title>Tengunoibacter tsumagoiensis gen. nov., sp. nov., Dictyobacter kobayashii sp. nov., D. alpinus sp. nov., and D. joshuensis sp. nov. and description of Dictyobacteraceae fam. nov. within the order Ktedonobacterales isolated from Tengu-no-mugimeshi.</title>
        <authorList>
            <person name="Wang C.M."/>
            <person name="Zheng Y."/>
            <person name="Sakai Y."/>
            <person name="Toyoda A."/>
            <person name="Minakuchi Y."/>
            <person name="Abe K."/>
            <person name="Yokota A."/>
            <person name="Yabe S."/>
        </authorList>
    </citation>
    <scope>NUCLEOTIDE SEQUENCE [LARGE SCALE GENOMIC DNA]</scope>
    <source>
        <strain evidence="3">Uno16</strain>
    </source>
</reference>
<accession>A0A402BD36</accession>
<evidence type="ECO:0000256" key="1">
    <source>
        <dbReference type="SAM" id="Phobius"/>
    </source>
</evidence>
<feature type="transmembrane region" description="Helical" evidence="1">
    <location>
        <begin position="28"/>
        <end position="47"/>
    </location>
</feature>
<comment type="caution">
    <text evidence="2">The sequence shown here is derived from an EMBL/GenBank/DDBJ whole genome shotgun (WGS) entry which is preliminary data.</text>
</comment>
<proteinExistence type="predicted"/>
<protein>
    <submittedName>
        <fullName evidence="2">Uncharacterized protein</fullName>
    </submittedName>
</protein>
<keyword evidence="1" id="KW-1133">Transmembrane helix</keyword>
<dbReference type="AlphaFoldDB" id="A0A402BD36"/>
<evidence type="ECO:0000313" key="3">
    <source>
        <dbReference type="Proteomes" id="UP000287171"/>
    </source>
</evidence>
<dbReference type="Proteomes" id="UP000287171">
    <property type="component" value="Unassembled WGS sequence"/>
</dbReference>
<dbReference type="EMBL" id="BIFT01000002">
    <property type="protein sequence ID" value="GCE29311.1"/>
    <property type="molecule type" value="Genomic_DNA"/>
</dbReference>
<organism evidence="2 3">
    <name type="scientific">Dictyobacter alpinus</name>
    <dbReference type="NCBI Taxonomy" id="2014873"/>
    <lineage>
        <taxon>Bacteria</taxon>
        <taxon>Bacillati</taxon>
        <taxon>Chloroflexota</taxon>
        <taxon>Ktedonobacteria</taxon>
        <taxon>Ktedonobacterales</taxon>
        <taxon>Dictyobacteraceae</taxon>
        <taxon>Dictyobacter</taxon>
    </lineage>
</organism>
<gene>
    <name evidence="2" type="ORF">KDA_47950</name>
</gene>
<keyword evidence="1" id="KW-0812">Transmembrane</keyword>
<evidence type="ECO:0000313" key="2">
    <source>
        <dbReference type="EMBL" id="GCE29311.1"/>
    </source>
</evidence>
<keyword evidence="1" id="KW-0472">Membrane</keyword>
<keyword evidence="3" id="KW-1185">Reference proteome</keyword>